<dbReference type="Proteomes" id="UP000317778">
    <property type="component" value="Unassembled WGS sequence"/>
</dbReference>
<evidence type="ECO:0000313" key="2">
    <source>
        <dbReference type="Proteomes" id="UP000317778"/>
    </source>
</evidence>
<reference evidence="1 2" key="1">
    <citation type="submission" date="2017-06" db="EMBL/GenBank/DDBJ databases">
        <title>Novel microbial phyla capable of carbon fixation and sulfur reduction in deep-sea sediments.</title>
        <authorList>
            <person name="Huang J."/>
            <person name="Baker B."/>
            <person name="Wang Y."/>
        </authorList>
    </citation>
    <scope>NUCLEOTIDE SEQUENCE [LARGE SCALE GENOMIC DNA]</scope>
    <source>
        <strain evidence="1">B3_TA06</strain>
    </source>
</reference>
<organism evidence="1 2">
    <name type="scientific">candidate division TA06 bacterium B3_TA06</name>
    <dbReference type="NCBI Taxonomy" id="2012487"/>
    <lineage>
        <taxon>Bacteria</taxon>
        <taxon>Bacteria division TA06</taxon>
    </lineage>
</organism>
<sequence>MSPPVYTRRLSATEIKAGFIMILKGSLKLFPPPGEKFTLHVKRKEFQVRIHKVSCKCRGPDKPHFHWYLDASEFINLIPSKAKTEVTLFKVKEGVYQLEVLK</sequence>
<dbReference type="AlphaFoldDB" id="A0A532VB46"/>
<gene>
    <name evidence="1" type="ORF">CEE36_01115</name>
</gene>
<protein>
    <submittedName>
        <fullName evidence="1">Uncharacterized protein</fullName>
    </submittedName>
</protein>
<accession>A0A532VB46</accession>
<proteinExistence type="predicted"/>
<name>A0A532VB46_UNCT6</name>
<dbReference type="EMBL" id="NJBO01000001">
    <property type="protein sequence ID" value="TKJ44372.1"/>
    <property type="molecule type" value="Genomic_DNA"/>
</dbReference>
<evidence type="ECO:0000313" key="1">
    <source>
        <dbReference type="EMBL" id="TKJ44372.1"/>
    </source>
</evidence>
<comment type="caution">
    <text evidence="1">The sequence shown here is derived from an EMBL/GenBank/DDBJ whole genome shotgun (WGS) entry which is preliminary data.</text>
</comment>